<sequence>MNIIDLFIFATRTEGNKSLIIFQSLRADNDAKLLRLSLTWNSKRSVAQFIQMNPFTAKERLELHLRTDGLINFDRGNREERQRGTTGRLMGSVPQVPPATIGFGGTSNTCSLLGSTMPTIYSYRSQLIEYLDKSQMVIVSGPPGCGKTTYLPQVTQRST</sequence>
<dbReference type="Gene3D" id="3.40.50.300">
    <property type="entry name" value="P-loop containing nucleotide triphosphate hydrolases"/>
    <property type="match status" value="1"/>
</dbReference>
<organism evidence="1 2">
    <name type="scientific">Paragonimus westermani</name>
    <dbReference type="NCBI Taxonomy" id="34504"/>
    <lineage>
        <taxon>Eukaryota</taxon>
        <taxon>Metazoa</taxon>
        <taxon>Spiralia</taxon>
        <taxon>Lophotrochozoa</taxon>
        <taxon>Platyhelminthes</taxon>
        <taxon>Trematoda</taxon>
        <taxon>Digenea</taxon>
        <taxon>Plagiorchiida</taxon>
        <taxon>Troglotremata</taxon>
        <taxon>Troglotrematidae</taxon>
        <taxon>Paragonimus</taxon>
    </lineage>
</organism>
<protein>
    <submittedName>
        <fullName evidence="1">Uncharacterized protein</fullName>
    </submittedName>
</protein>
<dbReference type="AlphaFoldDB" id="A0A5J4NKP9"/>
<gene>
    <name evidence="1" type="ORF">DEA37_0004118</name>
</gene>
<comment type="caution">
    <text evidence="1">The sequence shown here is derived from an EMBL/GenBank/DDBJ whole genome shotgun (WGS) entry which is preliminary data.</text>
</comment>
<accession>A0A5J4NKP9</accession>
<name>A0A5J4NKP9_9TREM</name>
<dbReference type="EMBL" id="QNGE01002138">
    <property type="protein sequence ID" value="KAA3676127.1"/>
    <property type="molecule type" value="Genomic_DNA"/>
</dbReference>
<dbReference type="Proteomes" id="UP000324629">
    <property type="component" value="Unassembled WGS sequence"/>
</dbReference>
<dbReference type="SUPFAM" id="SSF52540">
    <property type="entry name" value="P-loop containing nucleoside triphosphate hydrolases"/>
    <property type="match status" value="1"/>
</dbReference>
<evidence type="ECO:0000313" key="1">
    <source>
        <dbReference type="EMBL" id="KAA3676127.1"/>
    </source>
</evidence>
<dbReference type="InterPro" id="IPR027417">
    <property type="entry name" value="P-loop_NTPase"/>
</dbReference>
<proteinExistence type="predicted"/>
<reference evidence="1 2" key="1">
    <citation type="journal article" date="2019" name="Gigascience">
        <title>Whole-genome sequence of the oriental lung fluke Paragonimus westermani.</title>
        <authorList>
            <person name="Oey H."/>
            <person name="Zakrzewski M."/>
            <person name="Narain K."/>
            <person name="Devi K.R."/>
            <person name="Agatsuma T."/>
            <person name="Nawaratna S."/>
            <person name="Gobert G.N."/>
            <person name="Jones M.K."/>
            <person name="Ragan M.A."/>
            <person name="McManus D.P."/>
            <person name="Krause L."/>
        </authorList>
    </citation>
    <scope>NUCLEOTIDE SEQUENCE [LARGE SCALE GENOMIC DNA]</scope>
    <source>
        <strain evidence="1 2">IND2009</strain>
    </source>
</reference>
<keyword evidence="2" id="KW-1185">Reference proteome</keyword>
<evidence type="ECO:0000313" key="2">
    <source>
        <dbReference type="Proteomes" id="UP000324629"/>
    </source>
</evidence>